<evidence type="ECO:0008006" key="3">
    <source>
        <dbReference type="Google" id="ProtNLM"/>
    </source>
</evidence>
<keyword evidence="2" id="KW-1185">Reference proteome</keyword>
<evidence type="ECO:0000313" key="2">
    <source>
        <dbReference type="Proteomes" id="UP000218765"/>
    </source>
</evidence>
<reference evidence="1 2" key="1">
    <citation type="submission" date="2017-05" db="EMBL/GenBank/DDBJ databases">
        <title>Thiocyanate degradation by Thiohalobacter thiocyanaticus FOKN1.</title>
        <authorList>
            <person name="Oshiki M."/>
            <person name="Fukushima T."/>
            <person name="Kawano S."/>
            <person name="Nakagawa J."/>
        </authorList>
    </citation>
    <scope>NUCLEOTIDE SEQUENCE [LARGE SCALE GENOMIC DNA]</scope>
    <source>
        <strain evidence="1 2">FOKN1</strain>
    </source>
</reference>
<dbReference type="Gene3D" id="1.25.40.10">
    <property type="entry name" value="Tetratricopeptide repeat domain"/>
    <property type="match status" value="1"/>
</dbReference>
<dbReference type="OrthoDB" id="8561742at2"/>
<sequence length="99" mass="11380">MLERMSLLRNDPDDARRLFERARTGDVDAQYALGLSYAEGRGVAINEAKSYFWLSQACAQGDAEANILRNIVARDMSETDFQQARRLCDTPDYIRRIEF</sequence>
<gene>
    <name evidence="1" type="ORF">FOKN1_1742</name>
</gene>
<protein>
    <recommendedName>
        <fullName evidence="3">Sel1 repeat family protein</fullName>
    </recommendedName>
</protein>
<dbReference type="InterPro" id="IPR011990">
    <property type="entry name" value="TPR-like_helical_dom_sf"/>
</dbReference>
<name>A0A1Z4VS14_9GAMM</name>
<dbReference type="AlphaFoldDB" id="A0A1Z4VS14"/>
<proteinExistence type="predicted"/>
<dbReference type="RefSeq" id="WP_096366251.1">
    <property type="nucleotide sequence ID" value="NZ_AP018052.1"/>
</dbReference>
<dbReference type="KEGG" id="ttc:FOKN1_1742"/>
<accession>A0A1Z4VS14</accession>
<dbReference type="SUPFAM" id="SSF81901">
    <property type="entry name" value="HCP-like"/>
    <property type="match status" value="1"/>
</dbReference>
<dbReference type="Pfam" id="PF08238">
    <property type="entry name" value="Sel1"/>
    <property type="match status" value="2"/>
</dbReference>
<organism evidence="1 2">
    <name type="scientific">Thiohalobacter thiocyanaticus</name>
    <dbReference type="NCBI Taxonomy" id="585455"/>
    <lineage>
        <taxon>Bacteria</taxon>
        <taxon>Pseudomonadati</taxon>
        <taxon>Pseudomonadota</taxon>
        <taxon>Gammaproteobacteria</taxon>
        <taxon>Thiohalobacterales</taxon>
        <taxon>Thiohalobacteraceae</taxon>
        <taxon>Thiohalobacter</taxon>
    </lineage>
</organism>
<evidence type="ECO:0000313" key="1">
    <source>
        <dbReference type="EMBL" id="BAZ94128.1"/>
    </source>
</evidence>
<dbReference type="EMBL" id="AP018052">
    <property type="protein sequence ID" value="BAZ94128.1"/>
    <property type="molecule type" value="Genomic_DNA"/>
</dbReference>
<dbReference type="InterPro" id="IPR006597">
    <property type="entry name" value="Sel1-like"/>
</dbReference>
<dbReference type="Proteomes" id="UP000218765">
    <property type="component" value="Chromosome"/>
</dbReference>
<dbReference type="SMART" id="SM00671">
    <property type="entry name" value="SEL1"/>
    <property type="match status" value="1"/>
</dbReference>